<name>A0ABQ3B8C0_9GAMM</name>
<proteinExistence type="predicted"/>
<keyword evidence="1" id="KW-0472">Membrane</keyword>
<organism evidence="2 3">
    <name type="scientific">Marinobacter zhanjiangensis</name>
    <dbReference type="NCBI Taxonomy" id="578215"/>
    <lineage>
        <taxon>Bacteria</taxon>
        <taxon>Pseudomonadati</taxon>
        <taxon>Pseudomonadota</taxon>
        <taxon>Gammaproteobacteria</taxon>
        <taxon>Pseudomonadales</taxon>
        <taxon>Marinobacteraceae</taxon>
        <taxon>Marinobacter</taxon>
    </lineage>
</organism>
<dbReference type="EMBL" id="BMXV01000009">
    <property type="protein sequence ID" value="GGY83531.1"/>
    <property type="molecule type" value="Genomic_DNA"/>
</dbReference>
<keyword evidence="1" id="KW-0812">Transmembrane</keyword>
<feature type="transmembrane region" description="Helical" evidence="1">
    <location>
        <begin position="134"/>
        <end position="154"/>
    </location>
</feature>
<keyword evidence="3" id="KW-1185">Reference proteome</keyword>
<evidence type="ECO:0000313" key="3">
    <source>
        <dbReference type="Proteomes" id="UP000601597"/>
    </source>
</evidence>
<accession>A0ABQ3B8C0</accession>
<gene>
    <name evidence="2" type="ORF">GCM10007071_33550</name>
</gene>
<sequence length="155" mass="17485">MVLSHILTDNTERAKRNLLLFSALCFFLNHLGELPGRIPLLDIPLDVADRQQSVAQAFLFVQIYFLTRFSALCWVDSVNWLAQLDKSQYPDHSRLSVADSSFFEVLKRFAQTYYNERSKVKLAFVGSLNQTMEVVIPLGVGVIGLWAAFSLVSVG</sequence>
<evidence type="ECO:0000313" key="2">
    <source>
        <dbReference type="EMBL" id="GGY83531.1"/>
    </source>
</evidence>
<dbReference type="Proteomes" id="UP000601597">
    <property type="component" value="Unassembled WGS sequence"/>
</dbReference>
<evidence type="ECO:0008006" key="4">
    <source>
        <dbReference type="Google" id="ProtNLM"/>
    </source>
</evidence>
<reference evidence="3" key="1">
    <citation type="journal article" date="2019" name="Int. J. Syst. Evol. Microbiol.">
        <title>The Global Catalogue of Microorganisms (GCM) 10K type strain sequencing project: providing services to taxonomists for standard genome sequencing and annotation.</title>
        <authorList>
            <consortium name="The Broad Institute Genomics Platform"/>
            <consortium name="The Broad Institute Genome Sequencing Center for Infectious Disease"/>
            <person name="Wu L."/>
            <person name="Ma J."/>
        </authorList>
    </citation>
    <scope>NUCLEOTIDE SEQUENCE [LARGE SCALE GENOMIC DNA]</scope>
    <source>
        <strain evidence="3">KCTC 22280</strain>
    </source>
</reference>
<protein>
    <recommendedName>
        <fullName evidence="4">ABC transmembrane type-1 domain-containing protein</fullName>
    </recommendedName>
</protein>
<comment type="caution">
    <text evidence="2">The sequence shown here is derived from an EMBL/GenBank/DDBJ whole genome shotgun (WGS) entry which is preliminary data.</text>
</comment>
<keyword evidence="1" id="KW-1133">Transmembrane helix</keyword>
<evidence type="ECO:0000256" key="1">
    <source>
        <dbReference type="SAM" id="Phobius"/>
    </source>
</evidence>